<reference evidence="11 12" key="1">
    <citation type="journal article" date="2015" name="Genome Announc.">
        <title>Expanding the biotechnology potential of lactobacilli through comparative genomics of 213 strains and associated genera.</title>
        <authorList>
            <person name="Sun Z."/>
            <person name="Harris H.M."/>
            <person name="McCann A."/>
            <person name="Guo C."/>
            <person name="Argimon S."/>
            <person name="Zhang W."/>
            <person name="Yang X."/>
            <person name="Jeffery I.B."/>
            <person name="Cooney J.C."/>
            <person name="Kagawa T.F."/>
            <person name="Liu W."/>
            <person name="Song Y."/>
            <person name="Salvetti E."/>
            <person name="Wrobel A."/>
            <person name="Rasinkangas P."/>
            <person name="Parkhill J."/>
            <person name="Rea M.C."/>
            <person name="O'Sullivan O."/>
            <person name="Ritari J."/>
            <person name="Douillard F.P."/>
            <person name="Paul Ross R."/>
            <person name="Yang R."/>
            <person name="Briner A.E."/>
            <person name="Felis G.E."/>
            <person name="de Vos W.M."/>
            <person name="Barrangou R."/>
            <person name="Klaenhammer T.R."/>
            <person name="Caufield P.W."/>
            <person name="Cui Y."/>
            <person name="Zhang H."/>
            <person name="O'Toole P.W."/>
        </authorList>
    </citation>
    <scope>NUCLEOTIDE SEQUENCE [LARGE SCALE GENOMIC DNA]</scope>
    <source>
        <strain evidence="11 12">DSM 19972</strain>
    </source>
</reference>
<feature type="domain" description="CBS" evidence="10">
    <location>
        <begin position="143"/>
        <end position="206"/>
    </location>
</feature>
<proteinExistence type="inferred from homology"/>
<dbReference type="PANTHER" id="PTHR43773">
    <property type="entry name" value="MAGNESIUM TRANSPORTER MGTE"/>
    <property type="match status" value="1"/>
</dbReference>
<sequence length="458" mass="50787">MGENKQNDLLNQEKIISLLEQQQATKFRNVFLVLHVYEQAQIFIELTKKQRARVYRYLTPEELGATFNAIEEEPERVISYFDEMTPNYAAAVITQMYTDNAVDILAFAEKKNLANYLRLMPREKSDEIKEMLHYEDKTAGSIMATELVKIVGNQTARSGLHVLKKEAKEAETIYYAYVIDDDEKLIGVVTLRQLLISDDDALIRDIMNDQVKSVKVDEDQEDVAKTIRDYNFLAIPVTDYDNKLIGIITVDDIIDVIDEESAEDYSGLAGVDIEDSPDDPFKAAKKRLPWLVTLLFLGMSTATLISHYEQLVSEASILAVFISSITGTAGNAGTQSLAVAVRKLAYKDDDTKTIMRTIFTEAITGLVIGLVTGLTIFVIVGLWKNNFILGLVIGLAMMCAIIVANLAGSLIPIVMDKLGFDPAVASGPFISTLSDLTSVLIYFNIAGLFLSFITGTGN</sequence>
<comment type="subunit">
    <text evidence="9">Homodimer.</text>
</comment>
<protein>
    <recommendedName>
        <fullName evidence="9">Magnesium transporter MgtE</fullName>
    </recommendedName>
</protein>
<feature type="transmembrane region" description="Helical" evidence="9">
    <location>
        <begin position="436"/>
        <end position="455"/>
    </location>
</feature>
<dbReference type="CDD" id="cd04606">
    <property type="entry name" value="CBS_pair_Mg_transporter"/>
    <property type="match status" value="1"/>
</dbReference>
<dbReference type="Gene3D" id="1.10.357.20">
    <property type="entry name" value="SLC41 divalent cation transporters, integral membrane domain"/>
    <property type="match status" value="1"/>
</dbReference>
<dbReference type="InterPro" id="IPR006667">
    <property type="entry name" value="SLC41_membr_dom"/>
</dbReference>
<dbReference type="GO" id="GO:0015095">
    <property type="term" value="F:magnesium ion transmembrane transporter activity"/>
    <property type="evidence" value="ECO:0007669"/>
    <property type="project" value="UniProtKB-UniRule"/>
</dbReference>
<evidence type="ECO:0000256" key="1">
    <source>
        <dbReference type="ARBA" id="ARBA00004141"/>
    </source>
</evidence>
<comment type="function">
    <text evidence="9">Acts as a magnesium transporter.</text>
</comment>
<dbReference type="Gene3D" id="1.25.60.10">
    <property type="entry name" value="MgtE N-terminal domain-like"/>
    <property type="match status" value="1"/>
</dbReference>
<keyword evidence="5 9" id="KW-0460">Magnesium</keyword>
<dbReference type="GO" id="GO:0046872">
    <property type="term" value="F:metal ion binding"/>
    <property type="evidence" value="ECO:0007669"/>
    <property type="project" value="UniProtKB-KW"/>
</dbReference>
<comment type="subcellular location">
    <subcellularLocation>
        <location evidence="9">Cell membrane</location>
        <topology evidence="9">Multi-pass membrane protein</topology>
    </subcellularLocation>
    <subcellularLocation>
        <location evidence="1">Membrane</location>
        <topology evidence="1">Multi-pass membrane protein</topology>
    </subcellularLocation>
</comment>
<dbReference type="PATRIC" id="fig|1423777.3.peg.1985"/>
<keyword evidence="8" id="KW-0129">CBS domain</keyword>
<evidence type="ECO:0000259" key="10">
    <source>
        <dbReference type="PROSITE" id="PS51371"/>
    </source>
</evidence>
<dbReference type="SUPFAM" id="SSF54631">
    <property type="entry name" value="CBS-domain pair"/>
    <property type="match status" value="1"/>
</dbReference>
<evidence type="ECO:0000256" key="4">
    <source>
        <dbReference type="ARBA" id="ARBA00022692"/>
    </source>
</evidence>
<keyword evidence="12" id="KW-1185">Reference proteome</keyword>
<name>A0A0R1M980_9LACO</name>
<dbReference type="SUPFAM" id="SSF161093">
    <property type="entry name" value="MgtE membrane domain-like"/>
    <property type="match status" value="1"/>
</dbReference>
<dbReference type="STRING" id="1423777.FD46_GL001928"/>
<dbReference type="InterPro" id="IPR038076">
    <property type="entry name" value="MgtE_N_sf"/>
</dbReference>
<keyword evidence="3 9" id="KW-0813">Transport</keyword>
<evidence type="ECO:0000256" key="7">
    <source>
        <dbReference type="ARBA" id="ARBA00023136"/>
    </source>
</evidence>
<feature type="transmembrane region" description="Helical" evidence="9">
    <location>
        <begin position="288"/>
        <end position="305"/>
    </location>
</feature>
<evidence type="ECO:0000256" key="2">
    <source>
        <dbReference type="ARBA" id="ARBA00009749"/>
    </source>
</evidence>
<dbReference type="Gene3D" id="3.10.580.10">
    <property type="entry name" value="CBS-domain"/>
    <property type="match status" value="1"/>
</dbReference>
<feature type="transmembrane region" description="Helical" evidence="9">
    <location>
        <begin position="362"/>
        <end position="383"/>
    </location>
</feature>
<dbReference type="NCBIfam" id="TIGR00400">
    <property type="entry name" value="mgtE"/>
    <property type="match status" value="1"/>
</dbReference>
<dbReference type="Proteomes" id="UP000051686">
    <property type="component" value="Unassembled WGS sequence"/>
</dbReference>
<dbReference type="SMART" id="SM00924">
    <property type="entry name" value="MgtE_N"/>
    <property type="match status" value="1"/>
</dbReference>
<dbReference type="OrthoDB" id="9790355at2"/>
<keyword evidence="9" id="KW-1003">Cell membrane</keyword>
<dbReference type="Pfam" id="PF00571">
    <property type="entry name" value="CBS"/>
    <property type="match status" value="2"/>
</dbReference>
<dbReference type="GO" id="GO:0005886">
    <property type="term" value="C:plasma membrane"/>
    <property type="evidence" value="ECO:0007669"/>
    <property type="project" value="UniProtKB-SubCell"/>
</dbReference>
<comment type="similarity">
    <text evidence="2 9">Belongs to the SLC41A transporter family.</text>
</comment>
<keyword evidence="6 9" id="KW-1133">Transmembrane helix</keyword>
<dbReference type="InterPro" id="IPR006669">
    <property type="entry name" value="MgtE_transporter"/>
</dbReference>
<dbReference type="PROSITE" id="PS51371">
    <property type="entry name" value="CBS"/>
    <property type="match status" value="2"/>
</dbReference>
<dbReference type="SMART" id="SM00116">
    <property type="entry name" value="CBS"/>
    <property type="match status" value="2"/>
</dbReference>
<dbReference type="InterPro" id="IPR046342">
    <property type="entry name" value="CBS_dom_sf"/>
</dbReference>
<dbReference type="SUPFAM" id="SSF158791">
    <property type="entry name" value="MgtE N-terminal domain-like"/>
    <property type="match status" value="1"/>
</dbReference>
<dbReference type="AlphaFoldDB" id="A0A0R1M980"/>
<evidence type="ECO:0000256" key="3">
    <source>
        <dbReference type="ARBA" id="ARBA00022448"/>
    </source>
</evidence>
<dbReference type="InterPro" id="IPR036739">
    <property type="entry name" value="SLC41_membr_dom_sf"/>
</dbReference>
<evidence type="ECO:0000256" key="6">
    <source>
        <dbReference type="ARBA" id="ARBA00022989"/>
    </source>
</evidence>
<organism evidence="11 12">
    <name type="scientific">Liquorilactobacillus oeni DSM 19972</name>
    <dbReference type="NCBI Taxonomy" id="1423777"/>
    <lineage>
        <taxon>Bacteria</taxon>
        <taxon>Bacillati</taxon>
        <taxon>Bacillota</taxon>
        <taxon>Bacilli</taxon>
        <taxon>Lactobacillales</taxon>
        <taxon>Lactobacillaceae</taxon>
        <taxon>Liquorilactobacillus</taxon>
    </lineage>
</organism>
<feature type="transmembrane region" description="Helical" evidence="9">
    <location>
        <begin position="389"/>
        <end position="415"/>
    </location>
</feature>
<dbReference type="RefSeq" id="WP_057896737.1">
    <property type="nucleotide sequence ID" value="NZ_AZEH01000039.1"/>
</dbReference>
<evidence type="ECO:0000256" key="9">
    <source>
        <dbReference type="RuleBase" id="RU362011"/>
    </source>
</evidence>
<dbReference type="Pfam" id="PF01769">
    <property type="entry name" value="MgtE"/>
    <property type="match status" value="1"/>
</dbReference>
<comment type="caution">
    <text evidence="11">The sequence shown here is derived from an EMBL/GenBank/DDBJ whole genome shotgun (WGS) entry which is preliminary data.</text>
</comment>
<accession>A0A0R1M980</accession>
<feature type="domain" description="CBS" evidence="10">
    <location>
        <begin position="207"/>
        <end position="263"/>
    </location>
</feature>
<evidence type="ECO:0000256" key="5">
    <source>
        <dbReference type="ARBA" id="ARBA00022842"/>
    </source>
</evidence>
<dbReference type="InterPro" id="IPR000644">
    <property type="entry name" value="CBS_dom"/>
</dbReference>
<evidence type="ECO:0000313" key="12">
    <source>
        <dbReference type="Proteomes" id="UP000051686"/>
    </source>
</evidence>
<dbReference type="PANTHER" id="PTHR43773:SF1">
    <property type="entry name" value="MAGNESIUM TRANSPORTER MGTE"/>
    <property type="match status" value="1"/>
</dbReference>
<keyword evidence="7 9" id="KW-0472">Membrane</keyword>
<feature type="transmembrane region" description="Helical" evidence="9">
    <location>
        <begin position="317"/>
        <end position="341"/>
    </location>
</feature>
<evidence type="ECO:0000256" key="8">
    <source>
        <dbReference type="PROSITE-ProRule" id="PRU00703"/>
    </source>
</evidence>
<keyword evidence="9" id="KW-0479">Metal-binding</keyword>
<evidence type="ECO:0000313" key="11">
    <source>
        <dbReference type="EMBL" id="KRL04791.1"/>
    </source>
</evidence>
<keyword evidence="4 9" id="KW-0812">Transmembrane</keyword>
<dbReference type="Pfam" id="PF03448">
    <property type="entry name" value="MgtE_N"/>
    <property type="match status" value="1"/>
</dbReference>
<gene>
    <name evidence="11" type="ORF">FD46_GL001928</name>
</gene>
<dbReference type="EMBL" id="AZEH01000039">
    <property type="protein sequence ID" value="KRL04791.1"/>
    <property type="molecule type" value="Genomic_DNA"/>
</dbReference>
<dbReference type="InterPro" id="IPR006668">
    <property type="entry name" value="Mg_transptr_MgtE_intracell_dom"/>
</dbReference>